<accession>A0A9P8P146</accession>
<dbReference type="EMBL" id="JAEUBD010001266">
    <property type="protein sequence ID" value="KAH3663041.1"/>
    <property type="molecule type" value="Genomic_DNA"/>
</dbReference>
<comment type="caution">
    <text evidence="1">The sequence shown here is derived from an EMBL/GenBank/DDBJ whole genome shotgun (WGS) entry which is preliminary data.</text>
</comment>
<sequence length="114" mass="12971">MLNSSLRSARNCLVSRSLLRSNVAGRSSDEDLLVESAVARLRRRNSIFIVEGFFDKLLGREDALDDRRVDFPLISGSEYFRTCLGCAGISEDPAMFKSIFFRALGRWFIRCLSR</sequence>
<proteinExistence type="predicted"/>
<evidence type="ECO:0000313" key="1">
    <source>
        <dbReference type="EMBL" id="KAH3663041.1"/>
    </source>
</evidence>
<keyword evidence="2" id="KW-1185">Reference proteome</keyword>
<dbReference type="Proteomes" id="UP000788993">
    <property type="component" value="Unassembled WGS sequence"/>
</dbReference>
<organism evidence="1 2">
    <name type="scientific">Ogataea polymorpha</name>
    <dbReference type="NCBI Taxonomy" id="460523"/>
    <lineage>
        <taxon>Eukaryota</taxon>
        <taxon>Fungi</taxon>
        <taxon>Dikarya</taxon>
        <taxon>Ascomycota</taxon>
        <taxon>Saccharomycotina</taxon>
        <taxon>Pichiomycetes</taxon>
        <taxon>Pichiales</taxon>
        <taxon>Pichiaceae</taxon>
        <taxon>Ogataea</taxon>
    </lineage>
</organism>
<protein>
    <submittedName>
        <fullName evidence="1">Uncharacterized protein</fullName>
    </submittedName>
</protein>
<reference evidence="1" key="1">
    <citation type="journal article" date="2021" name="Open Biol.">
        <title>Shared evolutionary footprints suggest mitochondrial oxidative damage underlies multiple complex I losses in fungi.</title>
        <authorList>
            <person name="Schikora-Tamarit M.A."/>
            <person name="Marcet-Houben M."/>
            <person name="Nosek J."/>
            <person name="Gabaldon T."/>
        </authorList>
    </citation>
    <scope>NUCLEOTIDE SEQUENCE</scope>
    <source>
        <strain evidence="1">NCAIM Y.01608</strain>
    </source>
</reference>
<gene>
    <name evidence="1" type="ORF">OGATHE_004617</name>
</gene>
<dbReference type="AlphaFoldDB" id="A0A9P8P146"/>
<name>A0A9P8P146_9ASCO</name>
<reference evidence="1" key="2">
    <citation type="submission" date="2021-01" db="EMBL/GenBank/DDBJ databases">
        <authorList>
            <person name="Schikora-Tamarit M.A."/>
        </authorList>
    </citation>
    <scope>NUCLEOTIDE SEQUENCE</scope>
    <source>
        <strain evidence="1">NCAIM Y.01608</strain>
    </source>
</reference>
<evidence type="ECO:0000313" key="2">
    <source>
        <dbReference type="Proteomes" id="UP000788993"/>
    </source>
</evidence>